<accession>A0ABQ9DFA7</accession>
<comment type="caution">
    <text evidence="1">The sequence shown here is derived from an EMBL/GenBank/DDBJ whole genome shotgun (WGS) entry which is preliminary data.</text>
</comment>
<reference evidence="1" key="1">
    <citation type="submission" date="2019-10" db="EMBL/GenBank/DDBJ databases">
        <authorList>
            <person name="Soares A.E.R."/>
            <person name="Aleixo A."/>
            <person name="Schneider P."/>
            <person name="Miyaki C.Y."/>
            <person name="Schneider M.P."/>
            <person name="Mello C."/>
            <person name="Vasconcelos A.T.R."/>
        </authorList>
    </citation>
    <scope>NUCLEOTIDE SEQUENCE</scope>
    <source>
        <tissue evidence="1">Muscle</tissue>
    </source>
</reference>
<dbReference type="EMBL" id="WHWB01033773">
    <property type="protein sequence ID" value="KAJ7417274.1"/>
    <property type="molecule type" value="Genomic_DNA"/>
</dbReference>
<evidence type="ECO:0000313" key="2">
    <source>
        <dbReference type="Proteomes" id="UP001145742"/>
    </source>
</evidence>
<sequence>MRFNKATCWVLHFGHNNPLQRYWLGTEWLEGGQMEKDLGVWIDRKLNTSQQCAQVPQKASDILACVRNSVANKIREVILPLYSVLVRLHLKSCVWFWAPQFRKDIEVLEQVQRRATKLMKGLEQKPCEERLRELWSFSLEKRMLRGDLVTLYNYLKGDCSQVGVGLFSQATSV</sequence>
<dbReference type="PANTHER" id="PTHR33332">
    <property type="entry name" value="REVERSE TRANSCRIPTASE DOMAIN-CONTAINING PROTEIN"/>
    <property type="match status" value="1"/>
</dbReference>
<dbReference type="Proteomes" id="UP001145742">
    <property type="component" value="Unassembled WGS sequence"/>
</dbReference>
<organism evidence="1 2">
    <name type="scientific">Willisornis vidua</name>
    <name type="common">Xingu scale-backed antbird</name>
    <dbReference type="NCBI Taxonomy" id="1566151"/>
    <lineage>
        <taxon>Eukaryota</taxon>
        <taxon>Metazoa</taxon>
        <taxon>Chordata</taxon>
        <taxon>Craniata</taxon>
        <taxon>Vertebrata</taxon>
        <taxon>Euteleostomi</taxon>
        <taxon>Archelosauria</taxon>
        <taxon>Archosauria</taxon>
        <taxon>Dinosauria</taxon>
        <taxon>Saurischia</taxon>
        <taxon>Theropoda</taxon>
        <taxon>Coelurosauria</taxon>
        <taxon>Aves</taxon>
        <taxon>Neognathae</taxon>
        <taxon>Neoaves</taxon>
        <taxon>Telluraves</taxon>
        <taxon>Australaves</taxon>
        <taxon>Passeriformes</taxon>
        <taxon>Thamnophilidae</taxon>
        <taxon>Willisornis</taxon>
    </lineage>
</organism>
<keyword evidence="2" id="KW-1185">Reference proteome</keyword>
<protein>
    <submittedName>
        <fullName evidence="1">Uncharacterized protein</fullName>
    </submittedName>
</protein>
<gene>
    <name evidence="1" type="ORF">WISP_65379</name>
</gene>
<evidence type="ECO:0000313" key="1">
    <source>
        <dbReference type="EMBL" id="KAJ7417274.1"/>
    </source>
</evidence>
<proteinExistence type="predicted"/>
<name>A0ABQ9DFA7_9PASS</name>